<dbReference type="STRING" id="63057.A0A2P5EP43"/>
<name>A0A2P5EP43_TREOI</name>
<dbReference type="Proteomes" id="UP000237000">
    <property type="component" value="Unassembled WGS sequence"/>
</dbReference>
<comment type="caution">
    <text evidence="2">The sequence shown here is derived from an EMBL/GenBank/DDBJ whole genome shotgun (WGS) entry which is preliminary data.</text>
</comment>
<dbReference type="InParanoid" id="A0A2P5EP43"/>
<keyword evidence="3" id="KW-1185">Reference proteome</keyword>
<dbReference type="EMBL" id="JXTC01000119">
    <property type="protein sequence ID" value="PON87306.1"/>
    <property type="molecule type" value="Genomic_DNA"/>
</dbReference>
<gene>
    <name evidence="2" type="ORF">TorRG33x02_169420</name>
</gene>
<proteinExistence type="predicted"/>
<feature type="compositionally biased region" description="Polar residues" evidence="1">
    <location>
        <begin position="161"/>
        <end position="172"/>
    </location>
</feature>
<feature type="compositionally biased region" description="Basic and acidic residues" evidence="1">
    <location>
        <begin position="73"/>
        <end position="86"/>
    </location>
</feature>
<dbReference type="Pfam" id="PF05097">
    <property type="entry name" value="DUF688"/>
    <property type="match status" value="1"/>
</dbReference>
<reference evidence="3" key="1">
    <citation type="submission" date="2016-06" db="EMBL/GenBank/DDBJ databases">
        <title>Parallel loss of symbiosis genes in relatives of nitrogen-fixing non-legume Parasponia.</title>
        <authorList>
            <person name="Van Velzen R."/>
            <person name="Holmer R."/>
            <person name="Bu F."/>
            <person name="Rutten L."/>
            <person name="Van Zeijl A."/>
            <person name="Liu W."/>
            <person name="Santuari L."/>
            <person name="Cao Q."/>
            <person name="Sharma T."/>
            <person name="Shen D."/>
            <person name="Roswanjaya Y."/>
            <person name="Wardhani T."/>
            <person name="Kalhor M.S."/>
            <person name="Jansen J."/>
            <person name="Van den Hoogen J."/>
            <person name="Gungor B."/>
            <person name="Hartog M."/>
            <person name="Hontelez J."/>
            <person name="Verver J."/>
            <person name="Yang W.-C."/>
            <person name="Schijlen E."/>
            <person name="Repin R."/>
            <person name="Schilthuizen M."/>
            <person name="Schranz E."/>
            <person name="Heidstra R."/>
            <person name="Miyata K."/>
            <person name="Fedorova E."/>
            <person name="Kohlen W."/>
            <person name="Bisseling T."/>
            <person name="Smit S."/>
            <person name="Geurts R."/>
        </authorList>
    </citation>
    <scope>NUCLEOTIDE SEQUENCE [LARGE SCALE GENOMIC DNA]</scope>
    <source>
        <strain evidence="3">cv. RG33-2</strain>
    </source>
</reference>
<dbReference type="PANTHER" id="PTHR33671:SF3">
    <property type="entry name" value="F28N24.8 PROTEIN"/>
    <property type="match status" value="1"/>
</dbReference>
<feature type="region of interest" description="Disordered" evidence="1">
    <location>
        <begin position="21"/>
        <end position="46"/>
    </location>
</feature>
<protein>
    <submittedName>
        <fullName evidence="2">Uncharacterized protein</fullName>
    </submittedName>
</protein>
<organism evidence="2 3">
    <name type="scientific">Trema orientale</name>
    <name type="common">Charcoal tree</name>
    <name type="synonym">Celtis orientalis</name>
    <dbReference type="NCBI Taxonomy" id="63057"/>
    <lineage>
        <taxon>Eukaryota</taxon>
        <taxon>Viridiplantae</taxon>
        <taxon>Streptophyta</taxon>
        <taxon>Embryophyta</taxon>
        <taxon>Tracheophyta</taxon>
        <taxon>Spermatophyta</taxon>
        <taxon>Magnoliopsida</taxon>
        <taxon>eudicotyledons</taxon>
        <taxon>Gunneridae</taxon>
        <taxon>Pentapetalae</taxon>
        <taxon>rosids</taxon>
        <taxon>fabids</taxon>
        <taxon>Rosales</taxon>
        <taxon>Cannabaceae</taxon>
        <taxon>Trema</taxon>
    </lineage>
</organism>
<evidence type="ECO:0000313" key="2">
    <source>
        <dbReference type="EMBL" id="PON87306.1"/>
    </source>
</evidence>
<feature type="compositionally biased region" description="Basic residues" evidence="1">
    <location>
        <begin position="394"/>
        <end position="406"/>
    </location>
</feature>
<feature type="compositionally biased region" description="Low complexity" evidence="1">
    <location>
        <begin position="173"/>
        <end position="186"/>
    </location>
</feature>
<dbReference type="AlphaFoldDB" id="A0A2P5EP43"/>
<feature type="region of interest" description="Disordered" evidence="1">
    <location>
        <begin position="65"/>
        <end position="105"/>
    </location>
</feature>
<dbReference type="InterPro" id="IPR007789">
    <property type="entry name" value="DUF688"/>
</dbReference>
<dbReference type="FunCoup" id="A0A2P5EP43">
    <property type="interactions" value="175"/>
</dbReference>
<evidence type="ECO:0000256" key="1">
    <source>
        <dbReference type="SAM" id="MobiDB-lite"/>
    </source>
</evidence>
<feature type="region of interest" description="Disordered" evidence="1">
    <location>
        <begin position="389"/>
        <end position="424"/>
    </location>
</feature>
<sequence length="669" mass="75429">MAERKLNFNAPLLSVRRFATMSMTSNRENKKTIESNPPRRKHTRDAPFEPAFNLEQVTEPVAVPFNWEQIPGRPKDGNEAEPRPQEEASVTPRIPPGKVLEPKKQQLDVDYHAYKADFRPQIKAYSFNANVVESKYSKEGMTDDRELEDEDDDVYSDALETLSSKESASLNCSASGLSGSESAGLGRPSGTFSTDPQTRDFMLKRFLPAAKAMALEPPRYAVKKQAVAVQEQPREVKKVIGMEKRLLNDEKMPNLVPQYGDYQEEEEESEEDIDEYDNSRNISTRGCGLFPRLCFRNSLSILNPVPGLKVRTTTPRKISYNQSDKKSVKKVSDSTYKPKSNCGFRSAELQVVENKWVGESKSNCGFRSAELQVVENKWVGESRRLTYSGDLGRRRSSRSPPLRHSRATSISPYRNRPSQSPFRRASFLGVPKEENVKVSDIRPNLYIRTSKFQDISTNQRNKLGSLSMSTAVEKTLYVDTVNNAETSYKNSGFLDTKAQLKSASEDFERLLEARGLEEQTCLESIFQDIKCLNNASKQSSLLGDSELGLTQEFSEMVSKGGNLDEDRDQILKEDSENVNASIVQSPLPPPLPKSPSESWLWRTMPSISLRNSFSHLKIGGKAQAKTLESNTSLSSTKWETIVKSSHLYHDHARYSEELVAHISQQSKNY</sequence>
<dbReference type="PANTHER" id="PTHR33671">
    <property type="entry name" value="N-METHYLTRANSFERASE, PUTATIVE (DUF688)-RELATED"/>
    <property type="match status" value="1"/>
</dbReference>
<dbReference type="OrthoDB" id="677721at2759"/>
<feature type="region of interest" description="Disordered" evidence="1">
    <location>
        <begin position="159"/>
        <end position="194"/>
    </location>
</feature>
<accession>A0A2P5EP43</accession>
<feature type="compositionally biased region" description="Polar residues" evidence="1">
    <location>
        <begin position="407"/>
        <end position="421"/>
    </location>
</feature>
<evidence type="ECO:0000313" key="3">
    <source>
        <dbReference type="Proteomes" id="UP000237000"/>
    </source>
</evidence>